<keyword evidence="2" id="KW-1185">Reference proteome</keyword>
<sequence length="84" mass="8855">MIYGNLLFQLIDFGQILQKVFVMTIKRIASILLLSLFGLYACSSGSSSSSSAATSKSVAIVETVPEMTNIQLSPEATNPAVAIG</sequence>
<dbReference type="KEGG" id="nba:CUN60_05175"/>
<evidence type="ECO:0000313" key="1">
    <source>
        <dbReference type="EMBL" id="AUR51710.1"/>
    </source>
</evidence>
<gene>
    <name evidence="1" type="ORF">CUN60_05175</name>
</gene>
<protein>
    <submittedName>
        <fullName evidence="1">Uncharacterized protein</fullName>
    </submittedName>
</protein>
<organism evidence="1 2">
    <name type="scientific">Aquella oligotrophica</name>
    <dbReference type="NCBI Taxonomy" id="2067065"/>
    <lineage>
        <taxon>Bacteria</taxon>
        <taxon>Pseudomonadati</taxon>
        <taxon>Pseudomonadota</taxon>
        <taxon>Betaproteobacteria</taxon>
        <taxon>Neisseriales</taxon>
        <taxon>Neisseriaceae</taxon>
        <taxon>Aquella</taxon>
    </lineage>
</organism>
<accession>A0A2I7N5I3</accession>
<evidence type="ECO:0000313" key="2">
    <source>
        <dbReference type="Proteomes" id="UP000236655"/>
    </source>
</evidence>
<name>A0A2I7N5I3_9NEIS</name>
<dbReference type="Proteomes" id="UP000236655">
    <property type="component" value="Chromosome"/>
</dbReference>
<proteinExistence type="predicted"/>
<dbReference type="AlphaFoldDB" id="A0A2I7N5I3"/>
<dbReference type="EMBL" id="CP024847">
    <property type="protein sequence ID" value="AUR51710.1"/>
    <property type="molecule type" value="Genomic_DNA"/>
</dbReference>
<reference evidence="2" key="1">
    <citation type="submission" date="2017-11" db="EMBL/GenBank/DDBJ databases">
        <authorList>
            <person name="Chan K.G."/>
            <person name="Lee L.S."/>
        </authorList>
    </citation>
    <scope>NUCLEOTIDE SEQUENCE [LARGE SCALE GENOMIC DNA]</scope>
    <source>
        <strain evidence="2">DSM 100970</strain>
    </source>
</reference>